<dbReference type="EC" id="5.4.99.-" evidence="5"/>
<feature type="active site" evidence="3">
    <location>
        <position position="146"/>
    </location>
</feature>
<dbReference type="InterPro" id="IPR050188">
    <property type="entry name" value="RluA_PseudoU_synthase"/>
</dbReference>
<evidence type="ECO:0000256" key="4">
    <source>
        <dbReference type="PROSITE-ProRule" id="PRU00182"/>
    </source>
</evidence>
<keyword evidence="2 5" id="KW-0413">Isomerase</keyword>
<dbReference type="CDD" id="cd02869">
    <property type="entry name" value="PseudoU_synth_RluA_like"/>
    <property type="match status" value="1"/>
</dbReference>
<dbReference type="GO" id="GO:0140098">
    <property type="term" value="F:catalytic activity, acting on RNA"/>
    <property type="evidence" value="ECO:0007669"/>
    <property type="project" value="UniProtKB-ARBA"/>
</dbReference>
<dbReference type="KEGG" id="sta:STHERM_c17080"/>
<dbReference type="PANTHER" id="PTHR21600:SF44">
    <property type="entry name" value="RIBOSOMAL LARGE SUBUNIT PSEUDOURIDINE SYNTHASE D"/>
    <property type="match status" value="1"/>
</dbReference>
<dbReference type="GO" id="GO:0003723">
    <property type="term" value="F:RNA binding"/>
    <property type="evidence" value="ECO:0007669"/>
    <property type="project" value="UniProtKB-KW"/>
</dbReference>
<dbReference type="PANTHER" id="PTHR21600">
    <property type="entry name" value="MITOCHONDRIAL RNA PSEUDOURIDINE SYNTHASE"/>
    <property type="match status" value="1"/>
</dbReference>
<comment type="function">
    <text evidence="5">Responsible for synthesis of pseudouridine from uracil.</text>
</comment>
<dbReference type="Gene3D" id="3.30.2350.10">
    <property type="entry name" value="Pseudouridine synthase"/>
    <property type="match status" value="1"/>
</dbReference>
<dbReference type="HOGENOM" id="CLU_016902_4_4_12"/>
<evidence type="ECO:0000256" key="3">
    <source>
        <dbReference type="PIRSR" id="PIRSR606225-1"/>
    </source>
</evidence>
<comment type="catalytic activity">
    <reaction evidence="5">
        <text>a uridine in RNA = a pseudouridine in RNA</text>
        <dbReference type="Rhea" id="RHEA:48348"/>
        <dbReference type="Rhea" id="RHEA-COMP:12068"/>
        <dbReference type="Rhea" id="RHEA-COMP:12069"/>
        <dbReference type="ChEBI" id="CHEBI:65314"/>
        <dbReference type="ChEBI" id="CHEBI:65315"/>
    </reaction>
</comment>
<evidence type="ECO:0000256" key="2">
    <source>
        <dbReference type="ARBA" id="ARBA00023235"/>
    </source>
</evidence>
<feature type="domain" description="Pseudouridine synthase RsuA/RluA-like" evidence="6">
    <location>
        <begin position="89"/>
        <end position="253"/>
    </location>
</feature>
<gene>
    <name evidence="7" type="ordered locus">STHERM_c17080</name>
</gene>
<dbReference type="PROSITE" id="PS01129">
    <property type="entry name" value="PSI_RLU"/>
    <property type="match status" value="1"/>
</dbReference>
<dbReference type="SUPFAM" id="SSF55120">
    <property type="entry name" value="Pseudouridine synthase"/>
    <property type="match status" value="1"/>
</dbReference>
<dbReference type="RefSeq" id="WP_013314483.1">
    <property type="nucleotide sequence ID" value="NC_014484.1"/>
</dbReference>
<dbReference type="PROSITE" id="PS50889">
    <property type="entry name" value="S4"/>
    <property type="match status" value="1"/>
</dbReference>
<dbReference type="Gene3D" id="3.10.290.10">
    <property type="entry name" value="RNA-binding S4 domain"/>
    <property type="match status" value="1"/>
</dbReference>
<evidence type="ECO:0000313" key="7">
    <source>
        <dbReference type="EMBL" id="ADN02644.1"/>
    </source>
</evidence>
<evidence type="ECO:0000259" key="6">
    <source>
        <dbReference type="Pfam" id="PF00849"/>
    </source>
</evidence>
<dbReference type="GO" id="GO:0009982">
    <property type="term" value="F:pseudouridine synthase activity"/>
    <property type="evidence" value="ECO:0007669"/>
    <property type="project" value="InterPro"/>
</dbReference>
<evidence type="ECO:0000313" key="8">
    <source>
        <dbReference type="Proteomes" id="UP000001296"/>
    </source>
</evidence>
<accession>E0RNY2</accession>
<sequence>MTDPTPFSLHVPPHLDGLRLDQALAELLGITRSQVKQRIADLALDGRPAKPSQRVHAGARIAGTLLPEAPPDLTPEPVPFTILYEDPHCLVIDKPQGLVVHPGAGNPTGTLVHGLLHYSHELAARATSEELDDEERMRIGIVHRLDKDTSGVLVVAKDPATHHFLAAQFKEKETKKLYLAVLKGTPPAREGDIEGHLARHPVHRKKFTLLSTPDRGKYSHTRYRLLAAFGTHSFVALYPTTGRTHQLRVHTAALGCPILGDPLYARPDTRFPDATLMLHAYLLTIRIPGRGLLTFRAPLPRRFKQILRALARASDGDPR</sequence>
<name>E0RNY2_WINT6</name>
<dbReference type="eggNOG" id="COG0564">
    <property type="taxonomic scope" value="Bacteria"/>
</dbReference>
<organism evidence="7 8">
    <name type="scientific">Winmispira thermophila (strain ATCC 49972 / DSM 6192 / RI 19.B1)</name>
    <name type="common">Spirochaeta thermophila</name>
    <dbReference type="NCBI Taxonomy" id="665571"/>
    <lineage>
        <taxon>Bacteria</taxon>
        <taxon>Pseudomonadati</taxon>
        <taxon>Spirochaetota</taxon>
        <taxon>Spirochaetia</taxon>
        <taxon>Winmispirales</taxon>
        <taxon>Winmispiraceae</taxon>
        <taxon>Winmispira</taxon>
    </lineage>
</organism>
<dbReference type="InterPro" id="IPR006145">
    <property type="entry name" value="PsdUridine_synth_RsuA/RluA"/>
</dbReference>
<keyword evidence="4" id="KW-0694">RNA-binding</keyword>
<dbReference type="Proteomes" id="UP000001296">
    <property type="component" value="Chromosome"/>
</dbReference>
<dbReference type="InterPro" id="IPR036986">
    <property type="entry name" value="S4_RNA-bd_sf"/>
</dbReference>
<proteinExistence type="inferred from homology"/>
<reference key="1">
    <citation type="submission" date="2009-08" db="EMBL/GenBank/DDBJ databases">
        <title>The genome sequence of Spirochaeta thermophila DSM6192.</title>
        <authorList>
            <person name="Angelov A."/>
            <person name="Mientus M."/>
            <person name="Wittenberg S."/>
            <person name="Lehmann R."/>
            <person name="Liesegang H."/>
            <person name="Daniel R."/>
            <person name="Liebl W."/>
        </authorList>
    </citation>
    <scope>NUCLEOTIDE SEQUENCE</scope>
    <source>
        <strain>DSM 6192</strain>
    </source>
</reference>
<protein>
    <recommendedName>
        <fullName evidence="5">Pseudouridine synthase</fullName>
        <ecNumber evidence="5">5.4.99.-</ecNumber>
    </recommendedName>
</protein>
<dbReference type="Pfam" id="PF00849">
    <property type="entry name" value="PseudoU_synth_2"/>
    <property type="match status" value="1"/>
</dbReference>
<evidence type="ECO:0000256" key="1">
    <source>
        <dbReference type="ARBA" id="ARBA00010876"/>
    </source>
</evidence>
<dbReference type="InterPro" id="IPR006224">
    <property type="entry name" value="PsdUridine_synth_RluA-like_CS"/>
</dbReference>
<evidence type="ECO:0000256" key="5">
    <source>
        <dbReference type="RuleBase" id="RU362028"/>
    </source>
</evidence>
<dbReference type="PaxDb" id="665571-STHERM_c17080"/>
<dbReference type="AlphaFoldDB" id="E0RNY2"/>
<dbReference type="InterPro" id="IPR006225">
    <property type="entry name" value="PsdUridine_synth_RluC/D"/>
</dbReference>
<dbReference type="EMBL" id="CP001698">
    <property type="protein sequence ID" value="ADN02644.1"/>
    <property type="molecule type" value="Genomic_DNA"/>
</dbReference>
<comment type="similarity">
    <text evidence="1 5">Belongs to the pseudouridine synthase RluA family.</text>
</comment>
<reference evidence="7 8" key="2">
    <citation type="journal article" date="2010" name="J. Bacteriol.">
        <title>Genome sequence of the polysaccharide-degrading, thermophilic anaerobe Spirochaeta thermophila DSM 6192.</title>
        <authorList>
            <person name="Angelov A."/>
            <person name="Liebl S."/>
            <person name="Ballschmiter M."/>
            <person name="Bomeke M."/>
            <person name="Lehmann R."/>
            <person name="Liesegang H."/>
            <person name="Daniel R."/>
            <person name="Liebl W."/>
        </authorList>
    </citation>
    <scope>NUCLEOTIDE SEQUENCE [LARGE SCALE GENOMIC DNA]</scope>
    <source>
        <strain evidence="8">ATCC 49972 / DSM 6192 / RI 19.B1</strain>
    </source>
</reference>
<dbReference type="NCBIfam" id="TIGR00005">
    <property type="entry name" value="rluA_subfam"/>
    <property type="match status" value="1"/>
</dbReference>
<dbReference type="GO" id="GO:0000455">
    <property type="term" value="P:enzyme-directed rRNA pseudouridine synthesis"/>
    <property type="evidence" value="ECO:0007669"/>
    <property type="project" value="TreeGrafter"/>
</dbReference>
<dbReference type="InterPro" id="IPR020103">
    <property type="entry name" value="PsdUridine_synth_cat_dom_sf"/>
</dbReference>